<dbReference type="EMBL" id="JAGGKS010000007">
    <property type="protein sequence ID" value="MBP1926575.1"/>
    <property type="molecule type" value="Genomic_DNA"/>
</dbReference>
<dbReference type="InterPro" id="IPR001650">
    <property type="entry name" value="Helicase_C-like"/>
</dbReference>
<dbReference type="InterPro" id="IPR013670">
    <property type="entry name" value="EcoEI_R_C_dom"/>
</dbReference>
<organism evidence="4 5">
    <name type="scientific">Sedimentibacter acidaminivorans</name>
    <dbReference type="NCBI Taxonomy" id="913099"/>
    <lineage>
        <taxon>Bacteria</taxon>
        <taxon>Bacillati</taxon>
        <taxon>Bacillota</taxon>
        <taxon>Tissierellia</taxon>
        <taxon>Sedimentibacter</taxon>
    </lineage>
</organism>
<feature type="coiled-coil region" evidence="1">
    <location>
        <begin position="144"/>
        <end position="182"/>
    </location>
</feature>
<evidence type="ECO:0000313" key="5">
    <source>
        <dbReference type="Proteomes" id="UP001519342"/>
    </source>
</evidence>
<evidence type="ECO:0000313" key="4">
    <source>
        <dbReference type="EMBL" id="MBP1926575.1"/>
    </source>
</evidence>
<evidence type="ECO:0000259" key="3">
    <source>
        <dbReference type="PROSITE" id="PS51194"/>
    </source>
</evidence>
<dbReference type="Gene3D" id="3.40.50.300">
    <property type="entry name" value="P-loop containing nucleotide triphosphate hydrolases"/>
    <property type="match status" value="2"/>
</dbReference>
<dbReference type="InterPro" id="IPR014001">
    <property type="entry name" value="Helicase_ATP-bd"/>
</dbReference>
<reference evidence="4 5" key="1">
    <citation type="submission" date="2021-03" db="EMBL/GenBank/DDBJ databases">
        <title>Genomic Encyclopedia of Type Strains, Phase IV (KMG-IV): sequencing the most valuable type-strain genomes for metagenomic binning, comparative biology and taxonomic classification.</title>
        <authorList>
            <person name="Goeker M."/>
        </authorList>
    </citation>
    <scope>NUCLEOTIDE SEQUENCE [LARGE SCALE GENOMIC DNA]</scope>
    <source>
        <strain evidence="4 5">DSM 24004</strain>
    </source>
</reference>
<dbReference type="SMART" id="SM00490">
    <property type="entry name" value="HELICc"/>
    <property type="match status" value="1"/>
</dbReference>
<dbReference type="SMART" id="SM00487">
    <property type="entry name" value="DEXDc"/>
    <property type="match status" value="1"/>
</dbReference>
<dbReference type="InterPro" id="IPR006935">
    <property type="entry name" value="Helicase/UvrB_N"/>
</dbReference>
<dbReference type="InterPro" id="IPR007409">
    <property type="entry name" value="Restrct_endonuc_type1_HsdR_N"/>
</dbReference>
<evidence type="ECO:0000256" key="1">
    <source>
        <dbReference type="SAM" id="Coils"/>
    </source>
</evidence>
<keyword evidence="1" id="KW-0175">Coiled coil</keyword>
<dbReference type="Gene3D" id="3.90.1570.30">
    <property type="match status" value="1"/>
</dbReference>
<protein>
    <submittedName>
        <fullName evidence="4">Type I restriction enzyme R subunit</fullName>
        <ecNumber evidence="4">3.1.21.3</ecNumber>
    </submittedName>
</protein>
<dbReference type="PROSITE" id="PS51194">
    <property type="entry name" value="HELICASE_CTER"/>
    <property type="match status" value="1"/>
</dbReference>
<dbReference type="Pfam" id="PF04313">
    <property type="entry name" value="HSDR_N"/>
    <property type="match status" value="1"/>
</dbReference>
<dbReference type="InterPro" id="IPR050742">
    <property type="entry name" value="Helicase_Restrict-Modif_Enz"/>
</dbReference>
<dbReference type="Pfam" id="PF08463">
    <property type="entry name" value="EcoEI_R_C"/>
    <property type="match status" value="1"/>
</dbReference>
<dbReference type="Pfam" id="PF04851">
    <property type="entry name" value="ResIII"/>
    <property type="match status" value="1"/>
</dbReference>
<proteinExistence type="predicted"/>
<keyword evidence="4" id="KW-0378">Hydrolase</keyword>
<dbReference type="GO" id="GO:0009035">
    <property type="term" value="F:type I site-specific deoxyribonuclease activity"/>
    <property type="evidence" value="ECO:0007669"/>
    <property type="project" value="UniProtKB-EC"/>
</dbReference>
<evidence type="ECO:0000259" key="2">
    <source>
        <dbReference type="PROSITE" id="PS51192"/>
    </source>
</evidence>
<feature type="domain" description="Helicase ATP-binding" evidence="2">
    <location>
        <begin position="398"/>
        <end position="581"/>
    </location>
</feature>
<dbReference type="InterPro" id="IPR027417">
    <property type="entry name" value="P-loop_NTPase"/>
</dbReference>
<dbReference type="RefSeq" id="WP_209512309.1">
    <property type="nucleotide sequence ID" value="NZ_JAGGKS010000007.1"/>
</dbReference>
<keyword evidence="5" id="KW-1185">Reference proteome</keyword>
<feature type="domain" description="Helicase C-terminal" evidence="3">
    <location>
        <begin position="658"/>
        <end position="812"/>
    </location>
</feature>
<accession>A0ABS4GFV0</accession>
<dbReference type="EC" id="3.1.21.3" evidence="4"/>
<dbReference type="Proteomes" id="UP001519342">
    <property type="component" value="Unassembled WGS sequence"/>
</dbReference>
<gene>
    <name evidence="4" type="ORF">J2Z76_002444</name>
</gene>
<dbReference type="PROSITE" id="PS51192">
    <property type="entry name" value="HELICASE_ATP_BIND_1"/>
    <property type="match status" value="1"/>
</dbReference>
<dbReference type="PANTHER" id="PTHR47396">
    <property type="entry name" value="TYPE I RESTRICTION ENZYME ECOKI R PROTEIN"/>
    <property type="match status" value="1"/>
</dbReference>
<dbReference type="CDD" id="cd18799">
    <property type="entry name" value="SF2_C_EcoAI-like"/>
    <property type="match status" value="1"/>
</dbReference>
<dbReference type="PANTHER" id="PTHR47396:SF1">
    <property type="entry name" value="ATP-DEPENDENT HELICASE IRC3-RELATED"/>
    <property type="match status" value="1"/>
</dbReference>
<dbReference type="NCBIfam" id="NF008521">
    <property type="entry name" value="PRK11448.1"/>
    <property type="match status" value="1"/>
</dbReference>
<sequence length="1088" mass="125193">MSNNFKFLESIWPGLSQLGQLAEKNIYQDSNTTLIKLGMFAERLVDYMFAYDNIEMPYDTTQVNKIRTLKQNGCIPYSIDQILYTIRKSRNDAAHVAYEDVEMAKTNTSLTFKLAVWFMQTYGDWNFEAPKYIEPVQVQEQYTVDQLKTESDEITKQYEEDLAKLKDELDRFRKAATAEETNDRKQKSAKAASLIKLNEAETRVIIDQQLRDSGWEVDSVELNYKKNKTLPLKKKSVAIAEWETNAVGSRAKGWADYALFIDQQLVGIVEAKRGSKDVQADIEQSKGYAKAIKEEHGEYVIDKWDDYKVPFLFATNGRKYLKQLQEKSGVWFLDARKPTNHPKALMSWHSPEGLMNMIKHDLEKAKENLKNEPFVYLQDPKGLGLRDYQIKAIKNVEIALDKGQENILLSMATGTGKTRTTMGLIYRLIKSDRFRRVLFLVDRSSLGEQAEDSFNDSFIEGLDTFTNIYDVKVLGEKTPELTTKLHISTVQGMVRRILYSDTDIPSIDTYDCIVVDEAHRGYILDKEMGEVEQEFRSQEDYISKYRAVIEYFDAVKIALTATPALHTSSIFGLPVFQYTYREAVIDGYLVDHEPPHKIITDLSDDGIQYSSGDVVPIYDPVTNEITNSAELPDDMKIEVEQFNKKVVNENFNKVVLDEITDYIIPTGPEKTLIFAATDLHADMIVRIMKDQYEEKGYSLNDNAIMKITGSIHDPLEAIKRFKNEVNPVIAVTVDLLTTGIDVPAICNLVFLRRVRSRILYEQMIGRGTRLCDDIKKTHFNIYDAVKLYEGLQDMSNMKPVVTKTKVSLETLLDELDQLEITDHKKFHIDTVIAKMQRKKRRLDDDTIELFKGKANGLSPNQFIEKVRNADLEGATKLLNDYKEAVVLLDKVIYNPSQIIYSTHADQLREHSVGYGDTTKPEDYLQEFGQFIMDNMNKIPALEIVCQRPQELTRESLRQLQLELKEHGYTEINLNHAYNKVTNEDIVADIISFVRQQALGDALLSHEERISNAMRKVRKMQQWKPIQMQWLDRIESQLMKENIIDRESFEKGAFKSNGGYDRINKFLGNQLDTIIKVLNENLYTEVETA</sequence>
<dbReference type="SUPFAM" id="SSF52540">
    <property type="entry name" value="P-loop containing nucleoside triphosphate hydrolases"/>
    <property type="match status" value="1"/>
</dbReference>
<dbReference type="Pfam" id="PF00271">
    <property type="entry name" value="Helicase_C"/>
    <property type="match status" value="1"/>
</dbReference>
<name>A0ABS4GFV0_9FIRM</name>
<dbReference type="CDD" id="cd18032">
    <property type="entry name" value="DEXHc_RE_I_III_res"/>
    <property type="match status" value="1"/>
</dbReference>
<comment type="caution">
    <text evidence="4">The sequence shown here is derived from an EMBL/GenBank/DDBJ whole genome shotgun (WGS) entry which is preliminary data.</text>
</comment>